<keyword evidence="1" id="KW-0677">Repeat</keyword>
<dbReference type="OrthoDB" id="185373at2759"/>
<dbReference type="PANTHER" id="PTHR47926:SF471">
    <property type="entry name" value="DYW DOMAIN-CONTAINING PROTEIN"/>
    <property type="match status" value="1"/>
</dbReference>
<proteinExistence type="predicted"/>
<dbReference type="InterPro" id="IPR046960">
    <property type="entry name" value="PPR_At4g14850-like_plant"/>
</dbReference>
<dbReference type="GO" id="GO:0009451">
    <property type="term" value="P:RNA modification"/>
    <property type="evidence" value="ECO:0007669"/>
    <property type="project" value="InterPro"/>
</dbReference>
<name>A0A9D4ZC22_ADICA</name>
<dbReference type="Proteomes" id="UP000886520">
    <property type="component" value="Chromosome 14"/>
</dbReference>
<gene>
    <name evidence="2" type="ORF">GOP47_0014356</name>
</gene>
<protein>
    <recommendedName>
        <fullName evidence="4">Pentatricopeptide repeat-containing protein</fullName>
    </recommendedName>
</protein>
<organism evidence="2 3">
    <name type="scientific">Adiantum capillus-veneris</name>
    <name type="common">Maidenhair fern</name>
    <dbReference type="NCBI Taxonomy" id="13818"/>
    <lineage>
        <taxon>Eukaryota</taxon>
        <taxon>Viridiplantae</taxon>
        <taxon>Streptophyta</taxon>
        <taxon>Embryophyta</taxon>
        <taxon>Tracheophyta</taxon>
        <taxon>Polypodiopsida</taxon>
        <taxon>Polypodiidae</taxon>
        <taxon>Polypodiales</taxon>
        <taxon>Pteridineae</taxon>
        <taxon>Pteridaceae</taxon>
        <taxon>Vittarioideae</taxon>
        <taxon>Adiantum</taxon>
    </lineage>
</organism>
<comment type="caution">
    <text evidence="2">The sequence shown here is derived from an EMBL/GenBank/DDBJ whole genome shotgun (WGS) entry which is preliminary data.</text>
</comment>
<dbReference type="InterPro" id="IPR011990">
    <property type="entry name" value="TPR-like_helical_dom_sf"/>
</dbReference>
<reference evidence="2" key="1">
    <citation type="submission" date="2021-01" db="EMBL/GenBank/DDBJ databases">
        <title>Adiantum capillus-veneris genome.</title>
        <authorList>
            <person name="Fang Y."/>
            <person name="Liao Q."/>
        </authorList>
    </citation>
    <scope>NUCLEOTIDE SEQUENCE</scope>
    <source>
        <strain evidence="2">H3</strain>
        <tissue evidence="2">Leaf</tissue>
    </source>
</reference>
<keyword evidence="3" id="KW-1185">Reference proteome</keyword>
<evidence type="ECO:0000256" key="1">
    <source>
        <dbReference type="ARBA" id="ARBA00022737"/>
    </source>
</evidence>
<sequence>MLFHIARPPSPFVIDKAHRDVCSSSQTSAGGEGYQPDKYTFVRIVKACTSIGALDQGKQMRCFILEGGYELDVYVGSTLIDMYCKWHRLKDALTVWEIVLQSNITIWDVMLFGYALCRDFKEA</sequence>
<evidence type="ECO:0000313" key="3">
    <source>
        <dbReference type="Proteomes" id="UP000886520"/>
    </source>
</evidence>
<dbReference type="InterPro" id="IPR002885">
    <property type="entry name" value="PPR_rpt"/>
</dbReference>
<accession>A0A9D4ZC22</accession>
<dbReference type="Gene3D" id="1.25.40.10">
    <property type="entry name" value="Tetratricopeptide repeat domain"/>
    <property type="match status" value="1"/>
</dbReference>
<dbReference type="AlphaFoldDB" id="A0A9D4ZC22"/>
<evidence type="ECO:0000313" key="2">
    <source>
        <dbReference type="EMBL" id="KAI5070013.1"/>
    </source>
</evidence>
<dbReference type="GO" id="GO:0003723">
    <property type="term" value="F:RNA binding"/>
    <property type="evidence" value="ECO:0007669"/>
    <property type="project" value="InterPro"/>
</dbReference>
<dbReference type="EMBL" id="JABFUD020000014">
    <property type="protein sequence ID" value="KAI5070013.1"/>
    <property type="molecule type" value="Genomic_DNA"/>
</dbReference>
<dbReference type="NCBIfam" id="TIGR00756">
    <property type="entry name" value="PPR"/>
    <property type="match status" value="1"/>
</dbReference>
<evidence type="ECO:0008006" key="4">
    <source>
        <dbReference type="Google" id="ProtNLM"/>
    </source>
</evidence>
<dbReference type="PANTHER" id="PTHR47926">
    <property type="entry name" value="PENTATRICOPEPTIDE REPEAT-CONTAINING PROTEIN"/>
    <property type="match status" value="1"/>
</dbReference>